<accession>A0A2P2Q4R4</accession>
<proteinExistence type="predicted"/>
<organism evidence="1">
    <name type="scientific">Rhizophora mucronata</name>
    <name type="common">Asiatic mangrove</name>
    <dbReference type="NCBI Taxonomy" id="61149"/>
    <lineage>
        <taxon>Eukaryota</taxon>
        <taxon>Viridiplantae</taxon>
        <taxon>Streptophyta</taxon>
        <taxon>Embryophyta</taxon>
        <taxon>Tracheophyta</taxon>
        <taxon>Spermatophyta</taxon>
        <taxon>Magnoliopsida</taxon>
        <taxon>eudicotyledons</taxon>
        <taxon>Gunneridae</taxon>
        <taxon>Pentapetalae</taxon>
        <taxon>rosids</taxon>
        <taxon>fabids</taxon>
        <taxon>Malpighiales</taxon>
        <taxon>Rhizophoraceae</taxon>
        <taxon>Rhizophora</taxon>
    </lineage>
</organism>
<dbReference type="AlphaFoldDB" id="A0A2P2Q4R4"/>
<dbReference type="EMBL" id="GGEC01081481">
    <property type="protein sequence ID" value="MBX61965.1"/>
    <property type="molecule type" value="Transcribed_RNA"/>
</dbReference>
<evidence type="ECO:0000313" key="1">
    <source>
        <dbReference type="EMBL" id="MBX61965.1"/>
    </source>
</evidence>
<sequence length="26" mass="3064">MLINPYISIPCYSLSLYKCSRRSHSM</sequence>
<name>A0A2P2Q4R4_RHIMU</name>
<reference evidence="1" key="1">
    <citation type="submission" date="2018-02" db="EMBL/GenBank/DDBJ databases">
        <title>Rhizophora mucronata_Transcriptome.</title>
        <authorList>
            <person name="Meera S.P."/>
            <person name="Sreeshan A."/>
            <person name="Augustine A."/>
        </authorList>
    </citation>
    <scope>NUCLEOTIDE SEQUENCE</scope>
    <source>
        <tissue evidence="1">Leaf</tissue>
    </source>
</reference>
<protein>
    <submittedName>
        <fullName evidence="1">Uncharacterized protein</fullName>
    </submittedName>
</protein>